<dbReference type="InterPro" id="IPR050600">
    <property type="entry name" value="SETD3_SETD6_MTase"/>
</dbReference>
<dbReference type="EMBL" id="CYKH01002252">
    <property type="protein sequence ID" value="CUI15634.1"/>
    <property type="molecule type" value="Genomic_DNA"/>
</dbReference>
<evidence type="ECO:0000259" key="1">
    <source>
        <dbReference type="Pfam" id="PF00856"/>
    </source>
</evidence>
<name>A0A0S4KKV6_BODSA</name>
<accession>A0A0S4KKV6</accession>
<dbReference type="OrthoDB" id="341421at2759"/>
<dbReference type="Proteomes" id="UP000051952">
    <property type="component" value="Unassembled WGS sequence"/>
</dbReference>
<dbReference type="GO" id="GO:0016279">
    <property type="term" value="F:protein-lysine N-methyltransferase activity"/>
    <property type="evidence" value="ECO:0007669"/>
    <property type="project" value="TreeGrafter"/>
</dbReference>
<feature type="domain" description="SET" evidence="1">
    <location>
        <begin position="68"/>
        <end position="318"/>
    </location>
</feature>
<dbReference type="SUPFAM" id="SSF82199">
    <property type="entry name" value="SET domain"/>
    <property type="match status" value="1"/>
</dbReference>
<keyword evidence="3" id="KW-1185">Reference proteome</keyword>
<dbReference type="AlphaFoldDB" id="A0A0S4KKV6"/>
<dbReference type="Gene3D" id="3.90.1410.10">
    <property type="entry name" value="set domain protein methyltransferase, domain 1"/>
    <property type="match status" value="1"/>
</dbReference>
<dbReference type="CDD" id="cd10527">
    <property type="entry name" value="SET_LSMT"/>
    <property type="match status" value="1"/>
</dbReference>
<organism evidence="2 3">
    <name type="scientific">Bodo saltans</name>
    <name type="common">Flagellated protozoan</name>
    <dbReference type="NCBI Taxonomy" id="75058"/>
    <lineage>
        <taxon>Eukaryota</taxon>
        <taxon>Discoba</taxon>
        <taxon>Euglenozoa</taxon>
        <taxon>Kinetoplastea</taxon>
        <taxon>Metakinetoplastina</taxon>
        <taxon>Eubodonida</taxon>
        <taxon>Bodonidae</taxon>
        <taxon>Bodo</taxon>
    </lineage>
</organism>
<dbReference type="InterPro" id="IPR046341">
    <property type="entry name" value="SET_dom_sf"/>
</dbReference>
<dbReference type="VEuPathDB" id="TriTrypDB:BSAL_48790"/>
<dbReference type="InterPro" id="IPR001214">
    <property type="entry name" value="SET_dom"/>
</dbReference>
<protein>
    <recommendedName>
        <fullName evidence="1">SET domain-containing protein</fullName>
    </recommendedName>
</protein>
<sequence>MQDVGAFVWKQPGCRKRLLCYSPQLQAHIWPYTFSLFMPAARPMSQWASRNGVKIHPALRLVSRGEKGIGVVTLRGLSSGTPVMSVPLKLALASSNEDRQTLFLGMTSPREQLSHMFVRGLVDPTCQWKKYFEFLHDTHNMESEEEEAILNSSPGLIDAVDEVMDGNALVMSGVPNAPFLDKKLLTEAKHRVQWVRWQQARRDLEQAVPHYAAQAAAWGISMVLSRSTPCPEEMCDSAAQEYMVVPFVDFLNHNGRTPSAKCIFTFPPSAGSLRRHRTVATRSAPATVGMVNHNAAEPHVHVVVERDVKPGAEITICYSDVTDPEHWLLNWGFIPAELQQKAVRKRR</sequence>
<evidence type="ECO:0000313" key="2">
    <source>
        <dbReference type="EMBL" id="CUI15634.1"/>
    </source>
</evidence>
<dbReference type="Pfam" id="PF00856">
    <property type="entry name" value="SET"/>
    <property type="match status" value="1"/>
</dbReference>
<gene>
    <name evidence="2" type="ORF">BSAL_48790</name>
</gene>
<reference evidence="3" key="1">
    <citation type="submission" date="2015-09" db="EMBL/GenBank/DDBJ databases">
        <authorList>
            <consortium name="Pathogen Informatics"/>
        </authorList>
    </citation>
    <scope>NUCLEOTIDE SEQUENCE [LARGE SCALE GENOMIC DNA]</scope>
    <source>
        <strain evidence="3">Lake Konstanz</strain>
    </source>
</reference>
<dbReference type="PANTHER" id="PTHR13271:SF137">
    <property type="entry name" value="SET DOMAIN-CONTAINING PROTEIN"/>
    <property type="match status" value="1"/>
</dbReference>
<dbReference type="PANTHER" id="PTHR13271">
    <property type="entry name" value="UNCHARACTERIZED PUTATIVE METHYLTRANSFERASE"/>
    <property type="match status" value="1"/>
</dbReference>
<evidence type="ECO:0000313" key="3">
    <source>
        <dbReference type="Proteomes" id="UP000051952"/>
    </source>
</evidence>
<dbReference type="OMA" id="PHFAAKS"/>
<proteinExistence type="predicted"/>